<evidence type="ECO:0000313" key="3">
    <source>
        <dbReference type="Proteomes" id="UP000294604"/>
    </source>
</evidence>
<dbReference type="EMBL" id="PECL01000014">
    <property type="protein sequence ID" value="TEA00634.1"/>
    <property type="molecule type" value="Genomic_DNA"/>
</dbReference>
<protein>
    <submittedName>
        <fullName evidence="2">Uncharacterized protein</fullName>
    </submittedName>
</protein>
<accession>A0A4R8SNK7</accession>
<feature type="region of interest" description="Disordered" evidence="1">
    <location>
        <begin position="22"/>
        <end position="41"/>
    </location>
</feature>
<name>A0A4R8SNK7_9MYCO</name>
<sequence precursor="true">MCPPRKIFASVSLRKSTTFTISEVGPDSETGSNPVPQNMNW</sequence>
<dbReference type="AlphaFoldDB" id="A0A4R8SNK7"/>
<evidence type="ECO:0000256" key="1">
    <source>
        <dbReference type="SAM" id="MobiDB-lite"/>
    </source>
</evidence>
<evidence type="ECO:0000313" key="2">
    <source>
        <dbReference type="EMBL" id="TEA00634.1"/>
    </source>
</evidence>
<feature type="compositionally biased region" description="Polar residues" evidence="1">
    <location>
        <begin position="29"/>
        <end position="41"/>
    </location>
</feature>
<proteinExistence type="predicted"/>
<comment type="caution">
    <text evidence="2">The sequence shown here is derived from an EMBL/GenBank/DDBJ whole genome shotgun (WGS) entry which is preliminary data.</text>
</comment>
<organism evidence="2 3">
    <name type="scientific">Mycobacteroides salmoniphilum</name>
    <dbReference type="NCBI Taxonomy" id="404941"/>
    <lineage>
        <taxon>Bacteria</taxon>
        <taxon>Bacillati</taxon>
        <taxon>Actinomycetota</taxon>
        <taxon>Actinomycetes</taxon>
        <taxon>Mycobacteriales</taxon>
        <taxon>Mycobacteriaceae</taxon>
        <taxon>Mycobacteroides</taxon>
    </lineage>
</organism>
<dbReference type="Proteomes" id="UP000294604">
    <property type="component" value="Unassembled WGS sequence"/>
</dbReference>
<gene>
    <name evidence="2" type="ORF">CCUG60884_04526</name>
</gene>
<reference evidence="2 3" key="1">
    <citation type="journal article" date="2019" name="Sci. Rep.">
        <title>Extended insight into the Mycobacterium chelonae-abscessus complex through whole genome sequencing of Mycobacterium salmoniphilum outbreak and Mycobacterium salmoniphilum-like strains.</title>
        <authorList>
            <person name="Behra P.R.K."/>
            <person name="Das S."/>
            <person name="Pettersson B.M.F."/>
            <person name="Shirreff L."/>
            <person name="DuCote T."/>
            <person name="Jacobsson K.G."/>
            <person name="Ennis D.G."/>
            <person name="Kirsebom L.A."/>
        </authorList>
    </citation>
    <scope>NUCLEOTIDE SEQUENCE [LARGE SCALE GENOMIC DNA]</scope>
    <source>
        <strain evidence="2 3">CCUG 60884</strain>
    </source>
</reference>